<organism evidence="3 4">
    <name type="scientific">Marinobacter persicus</name>
    <dbReference type="NCBI Taxonomy" id="930118"/>
    <lineage>
        <taxon>Bacteria</taxon>
        <taxon>Pseudomonadati</taxon>
        <taxon>Pseudomonadota</taxon>
        <taxon>Gammaproteobacteria</taxon>
        <taxon>Pseudomonadales</taxon>
        <taxon>Marinobacteraceae</taxon>
        <taxon>Marinobacter</taxon>
    </lineage>
</organism>
<dbReference type="Proteomes" id="UP000199445">
    <property type="component" value="Unassembled WGS sequence"/>
</dbReference>
<feature type="compositionally biased region" description="Basic and acidic residues" evidence="1">
    <location>
        <begin position="54"/>
        <end position="63"/>
    </location>
</feature>
<accession>A0A1I3RVV3</accession>
<keyword evidence="2" id="KW-0732">Signal</keyword>
<feature type="signal peptide" evidence="2">
    <location>
        <begin position="1"/>
        <end position="20"/>
    </location>
</feature>
<proteinExistence type="predicted"/>
<protein>
    <submittedName>
        <fullName evidence="3">Uncharacterized protein</fullName>
    </submittedName>
</protein>
<name>A0A1I3RVV3_9GAMM</name>
<evidence type="ECO:0000313" key="4">
    <source>
        <dbReference type="Proteomes" id="UP000199445"/>
    </source>
</evidence>
<keyword evidence="4" id="KW-1185">Reference proteome</keyword>
<evidence type="ECO:0000313" key="3">
    <source>
        <dbReference type="EMBL" id="SFJ50713.1"/>
    </source>
</evidence>
<dbReference type="RefSeq" id="WP_143072195.1">
    <property type="nucleotide sequence ID" value="NZ_BMYN01000003.1"/>
</dbReference>
<gene>
    <name evidence="3" type="ORF">SAMN05216429_103110</name>
</gene>
<dbReference type="AlphaFoldDB" id="A0A1I3RVV3"/>
<evidence type="ECO:0000256" key="1">
    <source>
        <dbReference type="SAM" id="MobiDB-lite"/>
    </source>
</evidence>
<feature type="chain" id="PRO_5011756375" evidence="2">
    <location>
        <begin position="21"/>
        <end position="77"/>
    </location>
</feature>
<feature type="region of interest" description="Disordered" evidence="1">
    <location>
        <begin position="54"/>
        <end position="77"/>
    </location>
</feature>
<sequence>MKVSIIAVAVAIAFSSAASANSGQADRINEARSYPNKTIETQDVRKTCLHLTENHEEMHEKMHSKMSNNKSGKSKES</sequence>
<dbReference type="EMBL" id="FOSC01000003">
    <property type="protein sequence ID" value="SFJ50713.1"/>
    <property type="molecule type" value="Genomic_DNA"/>
</dbReference>
<reference evidence="3 4" key="1">
    <citation type="submission" date="2016-10" db="EMBL/GenBank/DDBJ databases">
        <authorList>
            <person name="de Groot N.N."/>
        </authorList>
    </citation>
    <scope>NUCLEOTIDE SEQUENCE [LARGE SCALE GENOMIC DNA]</scope>
    <source>
        <strain evidence="3 4">IBRC-M 10445</strain>
    </source>
</reference>
<dbReference type="OrthoDB" id="6372142at2"/>
<evidence type="ECO:0000256" key="2">
    <source>
        <dbReference type="SAM" id="SignalP"/>
    </source>
</evidence>